<keyword evidence="3" id="KW-1185">Reference proteome</keyword>
<organism evidence="2 3">
    <name type="scientific">Liparis tanakae</name>
    <name type="common">Tanaka's snailfish</name>
    <dbReference type="NCBI Taxonomy" id="230148"/>
    <lineage>
        <taxon>Eukaryota</taxon>
        <taxon>Metazoa</taxon>
        <taxon>Chordata</taxon>
        <taxon>Craniata</taxon>
        <taxon>Vertebrata</taxon>
        <taxon>Euteleostomi</taxon>
        <taxon>Actinopterygii</taxon>
        <taxon>Neopterygii</taxon>
        <taxon>Teleostei</taxon>
        <taxon>Neoteleostei</taxon>
        <taxon>Acanthomorphata</taxon>
        <taxon>Eupercaria</taxon>
        <taxon>Perciformes</taxon>
        <taxon>Cottioidei</taxon>
        <taxon>Cottales</taxon>
        <taxon>Liparidae</taxon>
        <taxon>Liparis</taxon>
    </lineage>
</organism>
<feature type="compositionally biased region" description="Basic and acidic residues" evidence="1">
    <location>
        <begin position="53"/>
        <end position="62"/>
    </location>
</feature>
<feature type="region of interest" description="Disordered" evidence="1">
    <location>
        <begin position="47"/>
        <end position="83"/>
    </location>
</feature>
<proteinExistence type="predicted"/>
<evidence type="ECO:0000313" key="3">
    <source>
        <dbReference type="Proteomes" id="UP000314294"/>
    </source>
</evidence>
<dbReference type="AlphaFoldDB" id="A0A4Z2E1I8"/>
<dbReference type="Proteomes" id="UP000314294">
    <property type="component" value="Unassembled WGS sequence"/>
</dbReference>
<dbReference type="EMBL" id="SRLO01022919">
    <property type="protein sequence ID" value="TNN22350.1"/>
    <property type="molecule type" value="Genomic_DNA"/>
</dbReference>
<name>A0A4Z2E1I8_9TELE</name>
<accession>A0A4Z2E1I8</accession>
<reference evidence="2 3" key="1">
    <citation type="submission" date="2019-03" db="EMBL/GenBank/DDBJ databases">
        <title>First draft genome of Liparis tanakae, snailfish: a comprehensive survey of snailfish specific genes.</title>
        <authorList>
            <person name="Kim W."/>
            <person name="Song I."/>
            <person name="Jeong J.-H."/>
            <person name="Kim D."/>
            <person name="Kim S."/>
            <person name="Ryu S."/>
            <person name="Song J.Y."/>
            <person name="Lee S.K."/>
        </authorList>
    </citation>
    <scope>NUCLEOTIDE SEQUENCE [LARGE SCALE GENOMIC DNA]</scope>
    <source>
        <tissue evidence="2">Muscle</tissue>
    </source>
</reference>
<sequence length="83" mass="9199">MRRGDVEGKGQRTQVEETRKATLWRVRTRGVEATDLRPAVRPDTLTLTGCGRLTKEPSDRPAEPLIIRATPPQGAPQARRTAP</sequence>
<comment type="caution">
    <text evidence="2">The sequence shown here is derived from an EMBL/GenBank/DDBJ whole genome shotgun (WGS) entry which is preliminary data.</text>
</comment>
<evidence type="ECO:0000313" key="2">
    <source>
        <dbReference type="EMBL" id="TNN22350.1"/>
    </source>
</evidence>
<gene>
    <name evidence="2" type="ORF">EYF80_067536</name>
</gene>
<evidence type="ECO:0000256" key="1">
    <source>
        <dbReference type="SAM" id="MobiDB-lite"/>
    </source>
</evidence>
<protein>
    <submittedName>
        <fullName evidence="2">Uncharacterized protein</fullName>
    </submittedName>
</protein>